<proteinExistence type="predicted"/>
<dbReference type="EMBL" id="LXJU01000015">
    <property type="protein sequence ID" value="OGE50999.1"/>
    <property type="molecule type" value="Genomic_DNA"/>
</dbReference>
<dbReference type="AlphaFoldDB" id="A0A1F5LDJ3"/>
<sequence>MASRPESSRAAGLRESARKQESFYADPVDEPSSRKRKQAKGGMAPKNTKTLKEESKPLDTNWLEPDLKISYVGRVTGPAKAEPTPQRTQYMHQDPAITELSKVPAGWTRHEHDLHPDDYEAQVERCLERLEENIMPIYFETRLKELKEKWKDRDARMDVYPKLSWPVVQRLEVLAKTLEWLVKEDEEDEYQQVDNVKAIIKAYKDKTLDWNPELVTYWSKGAQLCQPRPFKMDEFMHINVKYEGHTGFWVEGFNHVPEPEMLHVSATPGRLGKLIDIDFTIRFPSEGAWMNQQELELDFVDDTGAGTMTVYGADVRLLQGMHANSVIPVSLPPVLGVVASVMADGTQSFAISRMLEVNIRDSNTNSMLLDHWTAVPCVVRGGLGPYSARLSGPWMRRRLYTYTAPDNSHRLWVHQGRPLVRDMPRATVAQRMMPMPINPASYAPLADYPHLNDIYPDGIPPELSAGPTP</sequence>
<dbReference type="GeneID" id="34578444"/>
<accession>A0A1F5LDJ3</accession>
<dbReference type="RefSeq" id="XP_022486445.1">
    <property type="nucleotide sequence ID" value="XM_022633710.1"/>
</dbReference>
<dbReference type="STRING" id="1835702.A0A1F5LDJ3"/>
<gene>
    <name evidence="2" type="ORF">PENARI_c015G02320</name>
</gene>
<dbReference type="Proteomes" id="UP000177622">
    <property type="component" value="Unassembled WGS sequence"/>
</dbReference>
<comment type="caution">
    <text evidence="2">The sequence shown here is derived from an EMBL/GenBank/DDBJ whole genome shotgun (WGS) entry which is preliminary data.</text>
</comment>
<reference evidence="2 3" key="1">
    <citation type="journal article" date="2016" name="Sci. Rep.">
        <title>Penicillium arizonense, a new, genome sequenced fungal species, reveals a high chemical diversity in secreted metabolites.</title>
        <authorList>
            <person name="Grijseels S."/>
            <person name="Nielsen J.C."/>
            <person name="Randelovic M."/>
            <person name="Nielsen J."/>
            <person name="Nielsen K.F."/>
            <person name="Workman M."/>
            <person name="Frisvad J.C."/>
        </authorList>
    </citation>
    <scope>NUCLEOTIDE SEQUENCE [LARGE SCALE GENOMIC DNA]</scope>
    <source>
        <strain evidence="2 3">CBS 141311</strain>
    </source>
</reference>
<dbReference type="OrthoDB" id="4363173at2759"/>
<feature type="region of interest" description="Disordered" evidence="1">
    <location>
        <begin position="1"/>
        <end position="59"/>
    </location>
</feature>
<keyword evidence="3" id="KW-1185">Reference proteome</keyword>
<organism evidence="2 3">
    <name type="scientific">Penicillium arizonense</name>
    <dbReference type="NCBI Taxonomy" id="1835702"/>
    <lineage>
        <taxon>Eukaryota</taxon>
        <taxon>Fungi</taxon>
        <taxon>Dikarya</taxon>
        <taxon>Ascomycota</taxon>
        <taxon>Pezizomycotina</taxon>
        <taxon>Eurotiomycetes</taxon>
        <taxon>Eurotiomycetidae</taxon>
        <taxon>Eurotiales</taxon>
        <taxon>Aspergillaceae</taxon>
        <taxon>Penicillium</taxon>
    </lineage>
</organism>
<evidence type="ECO:0000313" key="2">
    <source>
        <dbReference type="EMBL" id="OGE50999.1"/>
    </source>
</evidence>
<evidence type="ECO:0000256" key="1">
    <source>
        <dbReference type="SAM" id="MobiDB-lite"/>
    </source>
</evidence>
<name>A0A1F5LDJ3_PENAI</name>
<evidence type="ECO:0000313" key="3">
    <source>
        <dbReference type="Proteomes" id="UP000177622"/>
    </source>
</evidence>
<protein>
    <submittedName>
        <fullName evidence="2">Uncharacterized protein</fullName>
    </submittedName>
</protein>